<dbReference type="EMBL" id="PDCK01000045">
    <property type="protein sequence ID" value="PRQ17499.1"/>
    <property type="molecule type" value="Genomic_DNA"/>
</dbReference>
<feature type="region of interest" description="Disordered" evidence="8">
    <location>
        <begin position="23"/>
        <end position="91"/>
    </location>
</feature>
<dbReference type="AlphaFoldDB" id="A0A2P6P6E9"/>
<sequence length="279" mass="30693">MDQDVTKKFKGLDGHAVPIAYVSSKGNSGHPVLEASKSFEENKDGLTGGADGNTRADHHRQGKNGSYSVPTSDNDVKDHPQVHPNNEGEINRNFATSNDLVRVPIPSPYEKIATSTPFFSPSAGERLPFDAMVLDEKQLKREKRKQANRESARRSRMRKQAEYEELVKSCDSLSTEQMDLKSELDQLKVDAEKMRLENAALRAQLKNAQVMQEGGNASPKTEGDFTLPNDAKNILSNLGSVSSNAPPDCQTHETSVSETVTRLRQLLESSSRTDAVAAR</sequence>
<dbReference type="InterPro" id="IPR046347">
    <property type="entry name" value="bZIP_sf"/>
</dbReference>
<dbReference type="PANTHER" id="PTHR45967:SF38">
    <property type="entry name" value="G-BOX-BINDING FACTOR 2"/>
    <property type="match status" value="1"/>
</dbReference>
<dbReference type="GO" id="GO:0003700">
    <property type="term" value="F:DNA-binding transcription factor activity"/>
    <property type="evidence" value="ECO:0007669"/>
    <property type="project" value="InterPro"/>
</dbReference>
<dbReference type="CDD" id="cd14702">
    <property type="entry name" value="bZIP_plant_GBF1"/>
    <property type="match status" value="1"/>
</dbReference>
<evidence type="ECO:0000313" key="11">
    <source>
        <dbReference type="Proteomes" id="UP000238479"/>
    </source>
</evidence>
<keyword evidence="4" id="KW-0238">DNA-binding</keyword>
<dbReference type="InterPro" id="IPR044827">
    <property type="entry name" value="GBF-like"/>
</dbReference>
<feature type="domain" description="BZIP" evidence="9">
    <location>
        <begin position="138"/>
        <end position="201"/>
    </location>
</feature>
<dbReference type="SMART" id="SM00338">
    <property type="entry name" value="BRLZ"/>
    <property type="match status" value="1"/>
</dbReference>
<evidence type="ECO:0000256" key="2">
    <source>
        <dbReference type="ARBA" id="ARBA00007163"/>
    </source>
</evidence>
<comment type="similarity">
    <text evidence="2">Belongs to the bZIP family.</text>
</comment>
<name>A0A2P6P6E9_ROSCH</name>
<evidence type="ECO:0000256" key="5">
    <source>
        <dbReference type="ARBA" id="ARBA00023163"/>
    </source>
</evidence>
<feature type="region of interest" description="Disordered" evidence="8">
    <location>
        <begin position="236"/>
        <end position="257"/>
    </location>
</feature>
<accession>A0A2P6P6E9</accession>
<evidence type="ECO:0000256" key="3">
    <source>
        <dbReference type="ARBA" id="ARBA00023015"/>
    </source>
</evidence>
<evidence type="ECO:0000313" key="10">
    <source>
        <dbReference type="EMBL" id="PRQ17499.1"/>
    </source>
</evidence>
<feature type="compositionally biased region" description="Polar residues" evidence="8">
    <location>
        <begin position="236"/>
        <end position="245"/>
    </location>
</feature>
<dbReference type="PANTHER" id="PTHR45967">
    <property type="entry name" value="G-BOX-BINDING FACTOR 3-RELATED"/>
    <property type="match status" value="1"/>
</dbReference>
<keyword evidence="3" id="KW-0805">Transcription regulation</keyword>
<reference evidence="10 11" key="1">
    <citation type="journal article" date="2018" name="Nat. Genet.">
        <title>The Rosa genome provides new insights in the design of modern roses.</title>
        <authorList>
            <person name="Bendahmane M."/>
        </authorList>
    </citation>
    <scope>NUCLEOTIDE SEQUENCE [LARGE SCALE GENOMIC DNA]</scope>
    <source>
        <strain evidence="11">cv. Old Blush</strain>
    </source>
</reference>
<dbReference type="OMA" id="CEAHESS"/>
<organism evidence="10 11">
    <name type="scientific">Rosa chinensis</name>
    <name type="common">China rose</name>
    <dbReference type="NCBI Taxonomy" id="74649"/>
    <lineage>
        <taxon>Eukaryota</taxon>
        <taxon>Viridiplantae</taxon>
        <taxon>Streptophyta</taxon>
        <taxon>Embryophyta</taxon>
        <taxon>Tracheophyta</taxon>
        <taxon>Spermatophyta</taxon>
        <taxon>Magnoliopsida</taxon>
        <taxon>eudicotyledons</taxon>
        <taxon>Gunneridae</taxon>
        <taxon>Pentapetalae</taxon>
        <taxon>rosids</taxon>
        <taxon>fabids</taxon>
        <taxon>Rosales</taxon>
        <taxon>Rosaceae</taxon>
        <taxon>Rosoideae</taxon>
        <taxon>Rosoideae incertae sedis</taxon>
        <taxon>Rosa</taxon>
    </lineage>
</organism>
<dbReference type="Proteomes" id="UP000238479">
    <property type="component" value="Chromosome 7"/>
</dbReference>
<dbReference type="STRING" id="74649.A0A2P6P6E9"/>
<comment type="subcellular location">
    <subcellularLocation>
        <location evidence="1">Nucleus</location>
    </subcellularLocation>
</comment>
<proteinExistence type="inferred from homology"/>
<dbReference type="PROSITE" id="PS00036">
    <property type="entry name" value="BZIP_BASIC"/>
    <property type="match status" value="1"/>
</dbReference>
<dbReference type="Gene3D" id="1.20.5.170">
    <property type="match status" value="1"/>
</dbReference>
<keyword evidence="7" id="KW-0175">Coiled coil</keyword>
<evidence type="ECO:0000256" key="7">
    <source>
        <dbReference type="SAM" id="Coils"/>
    </source>
</evidence>
<protein>
    <submittedName>
        <fullName evidence="10">Putative transcription factor bZIP family</fullName>
    </submittedName>
</protein>
<feature type="coiled-coil region" evidence="7">
    <location>
        <begin position="170"/>
        <end position="213"/>
    </location>
</feature>
<feature type="compositionally biased region" description="Polar residues" evidence="8">
    <location>
        <begin position="63"/>
        <end position="73"/>
    </location>
</feature>
<dbReference type="PROSITE" id="PS50217">
    <property type="entry name" value="BZIP"/>
    <property type="match status" value="1"/>
</dbReference>
<dbReference type="OrthoDB" id="1642657at2759"/>
<dbReference type="InterPro" id="IPR004827">
    <property type="entry name" value="bZIP"/>
</dbReference>
<evidence type="ECO:0000256" key="6">
    <source>
        <dbReference type="ARBA" id="ARBA00023242"/>
    </source>
</evidence>
<keyword evidence="6" id="KW-0539">Nucleus</keyword>
<dbReference type="Gramene" id="PRQ17499">
    <property type="protein sequence ID" value="PRQ17499"/>
    <property type="gene ID" value="RchiOBHm_Chr7g0195651"/>
</dbReference>
<dbReference type="GO" id="GO:0005634">
    <property type="term" value="C:nucleus"/>
    <property type="evidence" value="ECO:0007669"/>
    <property type="project" value="UniProtKB-SubCell"/>
</dbReference>
<dbReference type="GO" id="GO:0043565">
    <property type="term" value="F:sequence-specific DNA binding"/>
    <property type="evidence" value="ECO:0007669"/>
    <property type="project" value="InterPro"/>
</dbReference>
<evidence type="ECO:0000256" key="8">
    <source>
        <dbReference type="SAM" id="MobiDB-lite"/>
    </source>
</evidence>
<evidence type="ECO:0000259" key="9">
    <source>
        <dbReference type="PROSITE" id="PS50217"/>
    </source>
</evidence>
<dbReference type="Pfam" id="PF00170">
    <property type="entry name" value="bZIP_1"/>
    <property type="match status" value="1"/>
</dbReference>
<keyword evidence="5" id="KW-0804">Transcription</keyword>
<comment type="caution">
    <text evidence="10">The sequence shown here is derived from an EMBL/GenBank/DDBJ whole genome shotgun (WGS) entry which is preliminary data.</text>
</comment>
<evidence type="ECO:0000256" key="4">
    <source>
        <dbReference type="ARBA" id="ARBA00023125"/>
    </source>
</evidence>
<evidence type="ECO:0000256" key="1">
    <source>
        <dbReference type="ARBA" id="ARBA00004123"/>
    </source>
</evidence>
<dbReference type="InterPro" id="IPR045314">
    <property type="entry name" value="bZIP_plant_GBF1"/>
</dbReference>
<dbReference type="SUPFAM" id="SSF57959">
    <property type="entry name" value="Leucine zipper domain"/>
    <property type="match status" value="1"/>
</dbReference>
<keyword evidence="11" id="KW-1185">Reference proteome</keyword>
<gene>
    <name evidence="10" type="ORF">RchiOBHm_Chr7g0195651</name>
</gene>